<dbReference type="PANTHER" id="PTHR47363:SF1">
    <property type="entry name" value="GLUCOKINASE"/>
    <property type="match status" value="1"/>
</dbReference>
<evidence type="ECO:0000256" key="3">
    <source>
        <dbReference type="HAMAP-Rule" id="MF_00524"/>
    </source>
</evidence>
<dbReference type="EMBL" id="JADJMS010000015">
    <property type="protein sequence ID" value="MBK7415031.1"/>
    <property type="molecule type" value="Genomic_DNA"/>
</dbReference>
<dbReference type="GO" id="GO:0005737">
    <property type="term" value="C:cytoplasm"/>
    <property type="evidence" value="ECO:0007669"/>
    <property type="project" value="UniProtKB-SubCell"/>
</dbReference>
<dbReference type="InterPro" id="IPR043129">
    <property type="entry name" value="ATPase_NBD"/>
</dbReference>
<keyword evidence="3" id="KW-0324">Glycolysis</keyword>
<dbReference type="HAMAP" id="MF_00524">
    <property type="entry name" value="Glucokinase"/>
    <property type="match status" value="1"/>
</dbReference>
<dbReference type="GO" id="GO:0005524">
    <property type="term" value="F:ATP binding"/>
    <property type="evidence" value="ECO:0007669"/>
    <property type="project" value="UniProtKB-UniRule"/>
</dbReference>
<evidence type="ECO:0000256" key="2">
    <source>
        <dbReference type="ARBA" id="ARBA00022777"/>
    </source>
</evidence>
<evidence type="ECO:0000313" key="6">
    <source>
        <dbReference type="Proteomes" id="UP000739411"/>
    </source>
</evidence>
<evidence type="ECO:0000256" key="1">
    <source>
        <dbReference type="ARBA" id="ARBA00022679"/>
    </source>
</evidence>
<dbReference type="NCBIfam" id="TIGR00749">
    <property type="entry name" value="glk"/>
    <property type="match status" value="1"/>
</dbReference>
<reference evidence="5 6" key="1">
    <citation type="submission" date="2020-10" db="EMBL/GenBank/DDBJ databases">
        <title>Connecting structure to function with the recovery of over 1000 high-quality activated sludge metagenome-assembled genomes encoding full-length rRNA genes using long-read sequencing.</title>
        <authorList>
            <person name="Singleton C.M."/>
            <person name="Petriglieri F."/>
            <person name="Kristensen J.M."/>
            <person name="Kirkegaard R.H."/>
            <person name="Michaelsen T.Y."/>
            <person name="Andersen M.H."/>
            <person name="Karst S.M."/>
            <person name="Dueholm M.S."/>
            <person name="Nielsen P.H."/>
            <person name="Albertsen M."/>
        </authorList>
    </citation>
    <scope>NUCLEOTIDE SEQUENCE [LARGE SCALE GENOMIC DNA]</scope>
    <source>
        <strain evidence="5">EsbW_18-Q3-R4-48_BATAC.463</strain>
    </source>
</reference>
<evidence type="ECO:0000313" key="5">
    <source>
        <dbReference type="EMBL" id="MBK7415031.1"/>
    </source>
</evidence>
<keyword evidence="2 3" id="KW-0418">Kinase</keyword>
<comment type="similarity">
    <text evidence="3 4">Belongs to the bacterial glucokinase family.</text>
</comment>
<proteinExistence type="inferred from homology"/>
<organism evidence="5 6">
    <name type="scientific">Candidatus Dechloromonas phosphorivorans</name>
    <dbReference type="NCBI Taxonomy" id="2899244"/>
    <lineage>
        <taxon>Bacteria</taxon>
        <taxon>Pseudomonadati</taxon>
        <taxon>Pseudomonadota</taxon>
        <taxon>Betaproteobacteria</taxon>
        <taxon>Rhodocyclales</taxon>
        <taxon>Azonexaceae</taxon>
        <taxon>Dechloromonas</taxon>
    </lineage>
</organism>
<keyword evidence="3" id="KW-0547">Nucleotide-binding</keyword>
<dbReference type="EC" id="2.7.1.2" evidence="3"/>
<dbReference type="Proteomes" id="UP000739411">
    <property type="component" value="Unassembled WGS sequence"/>
</dbReference>
<sequence length="310" mass="32787">MILGGDLGGTKTLLALAEQVDGRIEIIREQRYASQDYPSFDALLGEFLSNTPVIDAACFGLAGPTDGHDAKLTYLPWQLNGKALAERFHLKRVSLINDFAAAANGLPLVTAEHLQTLQAGQPIAAAPRLIVGAGTGLGVAGMVNDGLRYRVIPGEGGHLGFSPQTEEQGELWRWLLAQSGRVTTEDIVSGPGLAKIYAFLGGRPQQPEAIGQLALNSSDALAKQAVELWLAAYGAFAGDLALHWLARGGVYLAGGIAAKLIPQLGCESFLKAFNAKREHRAIAESMPLYLVTEQRLGLLGALALAADSQI</sequence>
<dbReference type="GO" id="GO:0006096">
    <property type="term" value="P:glycolytic process"/>
    <property type="evidence" value="ECO:0007669"/>
    <property type="project" value="UniProtKB-UniRule"/>
</dbReference>
<comment type="caution">
    <text evidence="3">Lacks conserved residue(s) required for the propagation of feature annotation.</text>
</comment>
<name>A0A935KA59_9RHOO</name>
<dbReference type="InterPro" id="IPR003836">
    <property type="entry name" value="Glucokinase"/>
</dbReference>
<dbReference type="PANTHER" id="PTHR47363">
    <property type="entry name" value="GLUCOKINASE"/>
    <property type="match status" value="1"/>
</dbReference>
<dbReference type="AlphaFoldDB" id="A0A935KA59"/>
<comment type="caution">
    <text evidence="5">The sequence shown here is derived from an EMBL/GenBank/DDBJ whole genome shotgun (WGS) entry which is preliminary data.</text>
</comment>
<keyword evidence="3" id="KW-0067">ATP-binding</keyword>
<comment type="subcellular location">
    <subcellularLocation>
        <location evidence="3">Cytoplasm</location>
    </subcellularLocation>
</comment>
<keyword evidence="1 3" id="KW-0808">Transferase</keyword>
<keyword evidence="3" id="KW-0963">Cytoplasm</keyword>
<protein>
    <recommendedName>
        <fullName evidence="3">Glucokinase</fullName>
        <ecNumber evidence="3">2.7.1.2</ecNumber>
    </recommendedName>
    <alternativeName>
        <fullName evidence="3">Glucose kinase</fullName>
    </alternativeName>
</protein>
<dbReference type="Gene3D" id="3.30.420.40">
    <property type="match status" value="1"/>
</dbReference>
<dbReference type="GO" id="GO:0005536">
    <property type="term" value="F:D-glucose binding"/>
    <property type="evidence" value="ECO:0007669"/>
    <property type="project" value="InterPro"/>
</dbReference>
<gene>
    <name evidence="3 5" type="primary">glk</name>
    <name evidence="5" type="ORF">IPJ38_07835</name>
</gene>
<dbReference type="CDD" id="cd24008">
    <property type="entry name" value="ASKHA_NBD_GLK"/>
    <property type="match status" value="1"/>
</dbReference>
<evidence type="ECO:0000256" key="4">
    <source>
        <dbReference type="RuleBase" id="RU004046"/>
    </source>
</evidence>
<dbReference type="SUPFAM" id="SSF53067">
    <property type="entry name" value="Actin-like ATPase domain"/>
    <property type="match status" value="1"/>
</dbReference>
<dbReference type="Pfam" id="PF02685">
    <property type="entry name" value="Glucokinase"/>
    <property type="match status" value="1"/>
</dbReference>
<accession>A0A935KA59</accession>
<comment type="catalytic activity">
    <reaction evidence="3">
        <text>D-glucose + ATP = D-glucose 6-phosphate + ADP + H(+)</text>
        <dbReference type="Rhea" id="RHEA:17825"/>
        <dbReference type="ChEBI" id="CHEBI:4167"/>
        <dbReference type="ChEBI" id="CHEBI:15378"/>
        <dbReference type="ChEBI" id="CHEBI:30616"/>
        <dbReference type="ChEBI" id="CHEBI:61548"/>
        <dbReference type="ChEBI" id="CHEBI:456216"/>
        <dbReference type="EC" id="2.7.1.2"/>
    </reaction>
</comment>
<dbReference type="GO" id="GO:0004340">
    <property type="term" value="F:glucokinase activity"/>
    <property type="evidence" value="ECO:0007669"/>
    <property type="project" value="UniProtKB-UniRule"/>
</dbReference>
<dbReference type="Gene3D" id="3.40.367.20">
    <property type="match status" value="1"/>
</dbReference>